<dbReference type="EMBL" id="MU129007">
    <property type="protein sequence ID" value="KAF9510964.1"/>
    <property type="molecule type" value="Genomic_DNA"/>
</dbReference>
<accession>A0A9P6ARZ7</accession>
<organism evidence="2 3">
    <name type="scientific">Hydnum rufescens UP504</name>
    <dbReference type="NCBI Taxonomy" id="1448309"/>
    <lineage>
        <taxon>Eukaryota</taxon>
        <taxon>Fungi</taxon>
        <taxon>Dikarya</taxon>
        <taxon>Basidiomycota</taxon>
        <taxon>Agaricomycotina</taxon>
        <taxon>Agaricomycetes</taxon>
        <taxon>Cantharellales</taxon>
        <taxon>Hydnaceae</taxon>
        <taxon>Hydnum</taxon>
    </lineage>
</organism>
<sequence>MRRYKLWSFKRSKLDKETKTRRYYTKRKRREPKQRGHAIGRPSASCCLVFDFAKMTSSIYGMHFGIFLGVKRLPQAPGRHRWRPISDAPNVSESARVTWIVGTSPPLPRSPHVN</sequence>
<gene>
    <name evidence="2" type="ORF">BS47DRAFT_1213716</name>
</gene>
<comment type="caution">
    <text evidence="2">The sequence shown here is derived from an EMBL/GenBank/DDBJ whole genome shotgun (WGS) entry which is preliminary data.</text>
</comment>
<evidence type="ECO:0000313" key="2">
    <source>
        <dbReference type="EMBL" id="KAF9510964.1"/>
    </source>
</evidence>
<evidence type="ECO:0000256" key="1">
    <source>
        <dbReference type="SAM" id="MobiDB-lite"/>
    </source>
</evidence>
<keyword evidence="3" id="KW-1185">Reference proteome</keyword>
<feature type="region of interest" description="Disordered" evidence="1">
    <location>
        <begin position="18"/>
        <end position="39"/>
    </location>
</feature>
<name>A0A9P6ARZ7_9AGAM</name>
<feature type="compositionally biased region" description="Basic residues" evidence="1">
    <location>
        <begin position="21"/>
        <end position="38"/>
    </location>
</feature>
<reference evidence="2" key="1">
    <citation type="journal article" date="2020" name="Nat. Commun.">
        <title>Large-scale genome sequencing of mycorrhizal fungi provides insights into the early evolution of symbiotic traits.</title>
        <authorList>
            <person name="Miyauchi S."/>
            <person name="Kiss E."/>
            <person name="Kuo A."/>
            <person name="Drula E."/>
            <person name="Kohler A."/>
            <person name="Sanchez-Garcia M."/>
            <person name="Morin E."/>
            <person name="Andreopoulos B."/>
            <person name="Barry K.W."/>
            <person name="Bonito G."/>
            <person name="Buee M."/>
            <person name="Carver A."/>
            <person name="Chen C."/>
            <person name="Cichocki N."/>
            <person name="Clum A."/>
            <person name="Culley D."/>
            <person name="Crous P.W."/>
            <person name="Fauchery L."/>
            <person name="Girlanda M."/>
            <person name="Hayes R.D."/>
            <person name="Keri Z."/>
            <person name="LaButti K."/>
            <person name="Lipzen A."/>
            <person name="Lombard V."/>
            <person name="Magnuson J."/>
            <person name="Maillard F."/>
            <person name="Murat C."/>
            <person name="Nolan M."/>
            <person name="Ohm R.A."/>
            <person name="Pangilinan J."/>
            <person name="Pereira M.F."/>
            <person name="Perotto S."/>
            <person name="Peter M."/>
            <person name="Pfister S."/>
            <person name="Riley R."/>
            <person name="Sitrit Y."/>
            <person name="Stielow J.B."/>
            <person name="Szollosi G."/>
            <person name="Zifcakova L."/>
            <person name="Stursova M."/>
            <person name="Spatafora J.W."/>
            <person name="Tedersoo L."/>
            <person name="Vaario L.M."/>
            <person name="Yamada A."/>
            <person name="Yan M."/>
            <person name="Wang P."/>
            <person name="Xu J."/>
            <person name="Bruns T."/>
            <person name="Baldrian P."/>
            <person name="Vilgalys R."/>
            <person name="Dunand C."/>
            <person name="Henrissat B."/>
            <person name="Grigoriev I.V."/>
            <person name="Hibbett D."/>
            <person name="Nagy L.G."/>
            <person name="Martin F.M."/>
        </authorList>
    </citation>
    <scope>NUCLEOTIDE SEQUENCE</scope>
    <source>
        <strain evidence="2">UP504</strain>
    </source>
</reference>
<proteinExistence type="predicted"/>
<evidence type="ECO:0000313" key="3">
    <source>
        <dbReference type="Proteomes" id="UP000886523"/>
    </source>
</evidence>
<dbReference type="AlphaFoldDB" id="A0A9P6ARZ7"/>
<dbReference type="Proteomes" id="UP000886523">
    <property type="component" value="Unassembled WGS sequence"/>
</dbReference>
<protein>
    <submittedName>
        <fullName evidence="2">Uncharacterized protein</fullName>
    </submittedName>
</protein>